<gene>
    <name evidence="8" type="ORF">CTEST_00380</name>
</gene>
<dbReference type="GO" id="GO:0006879">
    <property type="term" value="P:intracellular iron ion homeostasis"/>
    <property type="evidence" value="ECO:0007669"/>
    <property type="project" value="UniProtKB-KW"/>
</dbReference>
<dbReference type="GO" id="GO:0004322">
    <property type="term" value="F:ferroxidase activity"/>
    <property type="evidence" value="ECO:0007669"/>
    <property type="project" value="TreeGrafter"/>
</dbReference>
<dbReference type="InterPro" id="IPR001519">
    <property type="entry name" value="Ferritin"/>
</dbReference>
<dbReference type="SUPFAM" id="SSF47240">
    <property type="entry name" value="Ferritin-like"/>
    <property type="match status" value="1"/>
</dbReference>
<dbReference type="KEGG" id="cted:CTEST_00380"/>
<dbReference type="PANTHER" id="PTHR11431">
    <property type="entry name" value="FERRITIN"/>
    <property type="match status" value="1"/>
</dbReference>
<dbReference type="CDD" id="cd01055">
    <property type="entry name" value="Nonheme_Ferritin"/>
    <property type="match status" value="1"/>
</dbReference>
<feature type="binding site" evidence="5">
    <location>
        <position position="66"/>
    </location>
    <ligand>
        <name>Fe cation</name>
        <dbReference type="ChEBI" id="CHEBI:24875"/>
        <label>1</label>
    </ligand>
</feature>
<organism evidence="8 9">
    <name type="scientific">Corynebacterium testudinoris</name>
    <dbReference type="NCBI Taxonomy" id="136857"/>
    <lineage>
        <taxon>Bacteria</taxon>
        <taxon>Bacillati</taxon>
        <taxon>Actinomycetota</taxon>
        <taxon>Actinomycetes</taxon>
        <taxon>Mycobacteriales</taxon>
        <taxon>Corynebacteriaceae</taxon>
        <taxon>Corynebacterium</taxon>
    </lineage>
</organism>
<proteinExistence type="predicted"/>
<protein>
    <recommendedName>
        <fullName evidence="6">Ferritin</fullName>
    </recommendedName>
</protein>
<keyword evidence="2 5" id="KW-0479">Metal-binding</keyword>
<dbReference type="InterPro" id="IPR008331">
    <property type="entry name" value="Ferritin_DPS_dom"/>
</dbReference>
<keyword evidence="1 6" id="KW-0409">Iron storage</keyword>
<feature type="binding site" evidence="5">
    <location>
        <position position="63"/>
    </location>
    <ligand>
        <name>Fe cation</name>
        <dbReference type="ChEBI" id="CHEBI:24875"/>
        <label>1</label>
    </ligand>
</feature>
<dbReference type="AlphaFoldDB" id="A0A0G3H2B0"/>
<evidence type="ECO:0000256" key="6">
    <source>
        <dbReference type="RuleBase" id="RU361145"/>
    </source>
</evidence>
<dbReference type="GO" id="GO:0005829">
    <property type="term" value="C:cytosol"/>
    <property type="evidence" value="ECO:0007669"/>
    <property type="project" value="TreeGrafter"/>
</dbReference>
<keyword evidence="4 5" id="KW-0408">Iron</keyword>
<feature type="binding site" evidence="5">
    <location>
        <position position="140"/>
    </location>
    <ligand>
        <name>Fe cation</name>
        <dbReference type="ChEBI" id="CHEBI:24875"/>
        <label>1</label>
    </ligand>
</feature>
<evidence type="ECO:0000313" key="9">
    <source>
        <dbReference type="Proteomes" id="UP000035540"/>
    </source>
</evidence>
<dbReference type="STRING" id="136857.CTEST_00380"/>
<evidence type="ECO:0000256" key="4">
    <source>
        <dbReference type="ARBA" id="ARBA00023004"/>
    </source>
</evidence>
<reference evidence="9" key="2">
    <citation type="submission" date="2015-05" db="EMBL/GenBank/DDBJ databases">
        <title>Complete genome sequence of Corynebacterium testudinoris DSM 44614, recovered from necrotic lesions in the mouth of a tortoise.</title>
        <authorList>
            <person name="Ruckert C."/>
            <person name="Albersmeier A."/>
            <person name="Winkler A."/>
            <person name="Tauch A."/>
        </authorList>
    </citation>
    <scope>NUCLEOTIDE SEQUENCE [LARGE SCALE GENOMIC DNA]</scope>
    <source>
        <strain evidence="9">DSM 44614</strain>
    </source>
</reference>
<sequence length="182" mass="20174">MTDVPLTPSMVNMNMDQKLRDVMNAQVIAEHQASLIYSQLAYDLDRLSFPGMSTWMAAQADEERMHAQKIADHLLARGERVVLSDISLAELEITSPLDAFKAAFAHEQKVSGMIRNLAQVADEVRDFDSRSLVNWFLNEQIEEEATVSEIVDQLNLVGDNGSGLLRIDTEMGGERTPAGGPQ</sequence>
<dbReference type="InterPro" id="IPR009040">
    <property type="entry name" value="Ferritin-like_diiron"/>
</dbReference>
<evidence type="ECO:0000313" key="8">
    <source>
        <dbReference type="EMBL" id="AKK07546.1"/>
    </source>
</evidence>
<keyword evidence="9" id="KW-1185">Reference proteome</keyword>
<dbReference type="EMBL" id="CP011545">
    <property type="protein sequence ID" value="AKK07546.1"/>
    <property type="molecule type" value="Genomic_DNA"/>
</dbReference>
<dbReference type="PATRIC" id="fig|136857.5.peg.75"/>
<feature type="binding site" evidence="5">
    <location>
        <position position="107"/>
    </location>
    <ligand>
        <name>Fe cation</name>
        <dbReference type="ChEBI" id="CHEBI:24875"/>
        <label>1</label>
    </ligand>
</feature>
<name>A0A0G3H2B0_9CORY</name>
<accession>A0A0G3H2B0</accession>
<evidence type="ECO:0000259" key="7">
    <source>
        <dbReference type="PROSITE" id="PS50905"/>
    </source>
</evidence>
<dbReference type="InterPro" id="IPR009078">
    <property type="entry name" value="Ferritin-like_SF"/>
</dbReference>
<reference evidence="8 9" key="1">
    <citation type="journal article" date="2015" name="Genome Announc.">
        <title>Complete Genome Sequence of the Type Strain Corynebacterium testudinoris DSM 44614, Recovered from Necrotic Lesions in the Mouth of a Tortoise.</title>
        <authorList>
            <person name="Ruckert C."/>
            <person name="Kriete M."/>
            <person name="Jaenicke S."/>
            <person name="Winkler A."/>
            <person name="Tauch A."/>
        </authorList>
    </citation>
    <scope>NUCLEOTIDE SEQUENCE [LARGE SCALE GENOMIC DNA]</scope>
    <source>
        <strain evidence="8 9">DSM 44614</strain>
    </source>
</reference>
<dbReference type="PANTHER" id="PTHR11431:SF127">
    <property type="entry name" value="BACTERIAL NON-HEME FERRITIN"/>
    <property type="match status" value="1"/>
</dbReference>
<dbReference type="Gene3D" id="1.20.1260.10">
    <property type="match status" value="1"/>
</dbReference>
<dbReference type="Pfam" id="PF00210">
    <property type="entry name" value="Ferritin"/>
    <property type="match status" value="1"/>
</dbReference>
<evidence type="ECO:0000256" key="1">
    <source>
        <dbReference type="ARBA" id="ARBA00022434"/>
    </source>
</evidence>
<evidence type="ECO:0000256" key="3">
    <source>
        <dbReference type="ARBA" id="ARBA00023002"/>
    </source>
</evidence>
<dbReference type="InterPro" id="IPR041719">
    <property type="entry name" value="Ferritin_prok"/>
</dbReference>
<dbReference type="GO" id="GO:0008199">
    <property type="term" value="F:ferric iron binding"/>
    <property type="evidence" value="ECO:0007669"/>
    <property type="project" value="InterPro"/>
</dbReference>
<dbReference type="GO" id="GO:0006826">
    <property type="term" value="P:iron ion transport"/>
    <property type="evidence" value="ECO:0007669"/>
    <property type="project" value="InterPro"/>
</dbReference>
<dbReference type="PROSITE" id="PS50905">
    <property type="entry name" value="FERRITIN_LIKE"/>
    <property type="match status" value="1"/>
</dbReference>
<dbReference type="GO" id="GO:0008198">
    <property type="term" value="F:ferrous iron binding"/>
    <property type="evidence" value="ECO:0007669"/>
    <property type="project" value="TreeGrafter"/>
</dbReference>
<dbReference type="InterPro" id="IPR012347">
    <property type="entry name" value="Ferritin-like"/>
</dbReference>
<evidence type="ECO:0000256" key="2">
    <source>
        <dbReference type="ARBA" id="ARBA00022723"/>
    </source>
</evidence>
<feature type="binding site" evidence="5">
    <location>
        <position position="30"/>
    </location>
    <ligand>
        <name>Fe cation</name>
        <dbReference type="ChEBI" id="CHEBI:24875"/>
        <label>1</label>
    </ligand>
</feature>
<dbReference type="Proteomes" id="UP000035540">
    <property type="component" value="Chromosome"/>
</dbReference>
<keyword evidence="3 8" id="KW-0560">Oxidoreductase</keyword>
<feature type="domain" description="Ferritin-like diiron" evidence="7">
    <location>
        <begin position="13"/>
        <end position="158"/>
    </location>
</feature>
<evidence type="ECO:0000256" key="5">
    <source>
        <dbReference type="PIRSR" id="PIRSR601519-1"/>
    </source>
</evidence>